<dbReference type="NCBIfam" id="NF007956">
    <property type="entry name" value="PRK10675.1"/>
    <property type="match status" value="1"/>
</dbReference>
<dbReference type="RefSeq" id="WP_201689698.1">
    <property type="nucleotide sequence ID" value="NZ_JAEQND010000006.1"/>
</dbReference>
<evidence type="ECO:0000313" key="12">
    <source>
        <dbReference type="Proteomes" id="UP000622707"/>
    </source>
</evidence>
<comment type="catalytic activity">
    <reaction evidence="1 9">
        <text>UDP-alpha-D-glucose = UDP-alpha-D-galactose</text>
        <dbReference type="Rhea" id="RHEA:22168"/>
        <dbReference type="ChEBI" id="CHEBI:58885"/>
        <dbReference type="ChEBI" id="CHEBI:66914"/>
        <dbReference type="EC" id="5.1.3.2"/>
    </reaction>
</comment>
<dbReference type="EMBL" id="JAEQND010000006">
    <property type="protein sequence ID" value="MBL0425809.1"/>
    <property type="molecule type" value="Genomic_DNA"/>
</dbReference>
<sequence>MTTQQTILLTGGAGYIGSHTFVALHEAGFVPVILDNFSNSHPAVLERLQRITGRDPLVERGDVLDTPLVEAVLRRHRIAGVVHFAGSKAVGESVAQPLKYFENNIGGAISLLRAMEAVYLAPDSWGPPTLVFSSSATVYGDPATVPITEDFPRSHTNPYGHTKLVIEDMLAAVRQPQPAWRIATLRYFNPVGAHPSGLIGEDPAGIPNNLMPFVTQVAVGQRPQLSVFGGDYPTPDGTGVRDYIHVDDLAAGHVAALRALSSGESFTVNLGTGQGYSVLQVVRAFERASGRKVPYQIVARRPGDVAQCYADPSLARQILGWEARKGLDAMCVDAWRWQSQNPKGYGT</sequence>
<evidence type="ECO:0000256" key="3">
    <source>
        <dbReference type="ARBA" id="ARBA00004947"/>
    </source>
</evidence>
<evidence type="ECO:0000256" key="2">
    <source>
        <dbReference type="ARBA" id="ARBA00001911"/>
    </source>
</evidence>
<dbReference type="Pfam" id="PF16363">
    <property type="entry name" value="GDP_Man_Dehyd"/>
    <property type="match status" value="1"/>
</dbReference>
<comment type="subunit">
    <text evidence="9">Homodimer.</text>
</comment>
<keyword evidence="8 9" id="KW-0413">Isomerase</keyword>
<dbReference type="Gene3D" id="3.40.50.720">
    <property type="entry name" value="NAD(P)-binding Rossmann-like Domain"/>
    <property type="match status" value="1"/>
</dbReference>
<dbReference type="InterPro" id="IPR005886">
    <property type="entry name" value="UDP_G4E"/>
</dbReference>
<dbReference type="PANTHER" id="PTHR43725:SF47">
    <property type="entry name" value="UDP-GLUCOSE 4-EPIMERASE"/>
    <property type="match status" value="1"/>
</dbReference>
<dbReference type="NCBIfam" id="TIGR01179">
    <property type="entry name" value="galE"/>
    <property type="match status" value="1"/>
</dbReference>
<keyword evidence="7 9" id="KW-0520">NAD</keyword>
<organism evidence="11 12">
    <name type="scientific">Ramlibacter alkalitolerans</name>
    <dbReference type="NCBI Taxonomy" id="2039631"/>
    <lineage>
        <taxon>Bacteria</taxon>
        <taxon>Pseudomonadati</taxon>
        <taxon>Pseudomonadota</taxon>
        <taxon>Betaproteobacteria</taxon>
        <taxon>Burkholderiales</taxon>
        <taxon>Comamonadaceae</taxon>
        <taxon>Ramlibacter</taxon>
    </lineage>
</organism>
<dbReference type="EC" id="5.1.3.2" evidence="5 9"/>
<reference evidence="11 12" key="1">
    <citation type="journal article" date="2017" name="Int. J. Syst. Evol. Microbiol.">
        <title>Ramlibacter alkalitolerans sp. nov., alkali-tolerant bacterium isolated from soil of ginseng.</title>
        <authorList>
            <person name="Lee D.H."/>
            <person name="Cha C.J."/>
        </authorList>
    </citation>
    <scope>NUCLEOTIDE SEQUENCE [LARGE SCALE GENOMIC DNA]</scope>
    <source>
        <strain evidence="11 12">KACC 19305</strain>
    </source>
</reference>
<proteinExistence type="inferred from homology"/>
<evidence type="ECO:0000256" key="5">
    <source>
        <dbReference type="ARBA" id="ARBA00013189"/>
    </source>
</evidence>
<keyword evidence="9" id="KW-0119">Carbohydrate metabolism</keyword>
<keyword evidence="12" id="KW-1185">Reference proteome</keyword>
<evidence type="ECO:0000313" key="11">
    <source>
        <dbReference type="EMBL" id="MBL0425809.1"/>
    </source>
</evidence>
<dbReference type="GO" id="GO:0003978">
    <property type="term" value="F:UDP-glucose 4-epimerase activity"/>
    <property type="evidence" value="ECO:0007669"/>
    <property type="project" value="UniProtKB-EC"/>
</dbReference>
<dbReference type="Proteomes" id="UP000622707">
    <property type="component" value="Unassembled WGS sequence"/>
</dbReference>
<feature type="domain" description="NAD(P)-binding" evidence="10">
    <location>
        <begin position="8"/>
        <end position="331"/>
    </location>
</feature>
<comment type="pathway">
    <text evidence="3 9">Carbohydrate metabolism; galactose metabolism.</text>
</comment>
<evidence type="ECO:0000256" key="9">
    <source>
        <dbReference type="RuleBase" id="RU366046"/>
    </source>
</evidence>
<evidence type="ECO:0000256" key="1">
    <source>
        <dbReference type="ARBA" id="ARBA00000083"/>
    </source>
</evidence>
<dbReference type="SUPFAM" id="SSF51735">
    <property type="entry name" value="NAD(P)-binding Rossmann-fold domains"/>
    <property type="match status" value="1"/>
</dbReference>
<comment type="caution">
    <text evidence="11">The sequence shown here is derived from an EMBL/GenBank/DDBJ whole genome shotgun (WGS) entry which is preliminary data.</text>
</comment>
<dbReference type="PANTHER" id="PTHR43725">
    <property type="entry name" value="UDP-GLUCOSE 4-EPIMERASE"/>
    <property type="match status" value="1"/>
</dbReference>
<evidence type="ECO:0000256" key="7">
    <source>
        <dbReference type="ARBA" id="ARBA00023027"/>
    </source>
</evidence>
<comment type="cofactor">
    <cofactor evidence="2 9">
        <name>NAD(+)</name>
        <dbReference type="ChEBI" id="CHEBI:57540"/>
    </cofactor>
</comment>
<dbReference type="Gene3D" id="3.90.25.10">
    <property type="entry name" value="UDP-galactose 4-epimerase, domain 1"/>
    <property type="match status" value="1"/>
</dbReference>
<dbReference type="InterPro" id="IPR036291">
    <property type="entry name" value="NAD(P)-bd_dom_sf"/>
</dbReference>
<evidence type="ECO:0000259" key="10">
    <source>
        <dbReference type="Pfam" id="PF16363"/>
    </source>
</evidence>
<name>A0ABS1JNG5_9BURK</name>
<dbReference type="CDD" id="cd05247">
    <property type="entry name" value="UDP_G4E_1_SDR_e"/>
    <property type="match status" value="1"/>
</dbReference>
<evidence type="ECO:0000256" key="6">
    <source>
        <dbReference type="ARBA" id="ARBA00018569"/>
    </source>
</evidence>
<comment type="similarity">
    <text evidence="4 9">Belongs to the NAD(P)-dependent epimerase/dehydratase family.</text>
</comment>
<protein>
    <recommendedName>
        <fullName evidence="6 9">UDP-glucose 4-epimerase</fullName>
        <ecNumber evidence="5 9">5.1.3.2</ecNumber>
    </recommendedName>
</protein>
<evidence type="ECO:0000256" key="4">
    <source>
        <dbReference type="ARBA" id="ARBA00007637"/>
    </source>
</evidence>
<gene>
    <name evidence="11" type="primary">galE</name>
    <name evidence="11" type="ORF">JI746_11880</name>
</gene>
<dbReference type="InterPro" id="IPR016040">
    <property type="entry name" value="NAD(P)-bd_dom"/>
</dbReference>
<accession>A0ABS1JNG5</accession>
<evidence type="ECO:0000256" key="8">
    <source>
        <dbReference type="ARBA" id="ARBA00023235"/>
    </source>
</evidence>